<dbReference type="EMBL" id="JAUKUD010000004">
    <property type="protein sequence ID" value="KAK0745683.1"/>
    <property type="molecule type" value="Genomic_DNA"/>
</dbReference>
<dbReference type="AlphaFoldDB" id="A0AA40EU68"/>
<dbReference type="InterPro" id="IPR010730">
    <property type="entry name" value="HET"/>
</dbReference>
<comment type="caution">
    <text evidence="2">The sequence shown here is derived from an EMBL/GenBank/DDBJ whole genome shotgun (WGS) entry which is preliminary data.</text>
</comment>
<dbReference type="Pfam" id="PF06985">
    <property type="entry name" value="HET"/>
    <property type="match status" value="1"/>
</dbReference>
<evidence type="ECO:0000259" key="1">
    <source>
        <dbReference type="Pfam" id="PF06985"/>
    </source>
</evidence>
<feature type="non-terminal residue" evidence="2">
    <location>
        <position position="251"/>
    </location>
</feature>
<dbReference type="Proteomes" id="UP001172155">
    <property type="component" value="Unassembled WGS sequence"/>
</dbReference>
<dbReference type="PANTHER" id="PTHR10622:SF10">
    <property type="entry name" value="HET DOMAIN-CONTAINING PROTEIN"/>
    <property type="match status" value="1"/>
</dbReference>
<gene>
    <name evidence="2" type="ORF">B0T18DRAFT_346666</name>
</gene>
<evidence type="ECO:0000313" key="2">
    <source>
        <dbReference type="EMBL" id="KAK0745683.1"/>
    </source>
</evidence>
<name>A0AA40EU68_9PEZI</name>
<feature type="domain" description="Heterokaryon incompatibility" evidence="1">
    <location>
        <begin position="22"/>
        <end position="112"/>
    </location>
</feature>
<accession>A0AA40EU68</accession>
<proteinExistence type="predicted"/>
<organism evidence="2 3">
    <name type="scientific">Schizothecium vesticola</name>
    <dbReference type="NCBI Taxonomy" id="314040"/>
    <lineage>
        <taxon>Eukaryota</taxon>
        <taxon>Fungi</taxon>
        <taxon>Dikarya</taxon>
        <taxon>Ascomycota</taxon>
        <taxon>Pezizomycotina</taxon>
        <taxon>Sordariomycetes</taxon>
        <taxon>Sordariomycetidae</taxon>
        <taxon>Sordariales</taxon>
        <taxon>Schizotheciaceae</taxon>
        <taxon>Schizothecium</taxon>
    </lineage>
</organism>
<evidence type="ECO:0000313" key="3">
    <source>
        <dbReference type="Proteomes" id="UP001172155"/>
    </source>
</evidence>
<reference evidence="2" key="1">
    <citation type="submission" date="2023-06" db="EMBL/GenBank/DDBJ databases">
        <title>Genome-scale phylogeny and comparative genomics of the fungal order Sordariales.</title>
        <authorList>
            <consortium name="Lawrence Berkeley National Laboratory"/>
            <person name="Hensen N."/>
            <person name="Bonometti L."/>
            <person name="Westerberg I."/>
            <person name="Brannstrom I.O."/>
            <person name="Guillou S."/>
            <person name="Cros-Aarteil S."/>
            <person name="Calhoun S."/>
            <person name="Haridas S."/>
            <person name="Kuo A."/>
            <person name="Mondo S."/>
            <person name="Pangilinan J."/>
            <person name="Riley R."/>
            <person name="LaButti K."/>
            <person name="Andreopoulos B."/>
            <person name="Lipzen A."/>
            <person name="Chen C."/>
            <person name="Yanf M."/>
            <person name="Daum C."/>
            <person name="Ng V."/>
            <person name="Clum A."/>
            <person name="Steindorff A."/>
            <person name="Ohm R."/>
            <person name="Martin F."/>
            <person name="Silar P."/>
            <person name="Natvig D."/>
            <person name="Lalanne C."/>
            <person name="Gautier V."/>
            <person name="Ament-velasquez S.L."/>
            <person name="Kruys A."/>
            <person name="Hutchinson M.I."/>
            <person name="Powell A.J."/>
            <person name="Barry K."/>
            <person name="Miller A.N."/>
            <person name="Grigoriev I.V."/>
            <person name="Debuchy R."/>
            <person name="Gladieux P."/>
            <person name="Thoren M.H."/>
            <person name="Johannesson H."/>
        </authorList>
    </citation>
    <scope>NUCLEOTIDE SEQUENCE</scope>
    <source>
        <strain evidence="2">SMH3187-1</strain>
    </source>
</reference>
<protein>
    <submittedName>
        <fullName evidence="2">Heterokaryon incompatibility protein-domain-containing protein</fullName>
    </submittedName>
</protein>
<dbReference type="PANTHER" id="PTHR10622">
    <property type="entry name" value="HET DOMAIN-CONTAINING PROTEIN"/>
    <property type="match status" value="1"/>
</dbReference>
<sequence length="251" mass="28412">MRLLNVTTFEVDRFDGPKVPPYAILSHVWGPDEVTMADMDIIARHRKRPGFTKISYACGQAARDGFDWIWVDTCCIDKTSSSELSESLNSLFAWYRDASVCYAYLSDVHHHTNPARGGYRSWKDALASSAYFTRGWTLPELLAPRNLLFFSHTWHPLGSRASLAPTISRATLIPRATLLDPSLVPRASLARRMSWASRRTTTRPEDLAYALLGLFPGVHLTPYYGEGLESAFLRLQRKILARSDDQSLFAW</sequence>
<keyword evidence="3" id="KW-1185">Reference proteome</keyword>